<sequence>MTCEEEAVVRAGEAGHALTTSIHAHERDLHCLVKHGCTMVGNVEVAALSWEVRARVESEGRREEWRTRLEEDSSKTHDALHRIQQYWEEVVGLSVPEDLHQGLCQLQGKCCHVLVLSICDTSR</sequence>
<feature type="domain" description="Dynein regulatory complex protein 1/2 N-terminal" evidence="1">
    <location>
        <begin position="45"/>
        <end position="113"/>
    </location>
</feature>
<dbReference type="Proteomes" id="UP000324222">
    <property type="component" value="Unassembled WGS sequence"/>
</dbReference>
<dbReference type="InterPro" id="IPR039505">
    <property type="entry name" value="DRC1/2_N"/>
</dbReference>
<organism evidence="2 3">
    <name type="scientific">Portunus trituberculatus</name>
    <name type="common">Swimming crab</name>
    <name type="synonym">Neptunus trituberculatus</name>
    <dbReference type="NCBI Taxonomy" id="210409"/>
    <lineage>
        <taxon>Eukaryota</taxon>
        <taxon>Metazoa</taxon>
        <taxon>Ecdysozoa</taxon>
        <taxon>Arthropoda</taxon>
        <taxon>Crustacea</taxon>
        <taxon>Multicrustacea</taxon>
        <taxon>Malacostraca</taxon>
        <taxon>Eumalacostraca</taxon>
        <taxon>Eucarida</taxon>
        <taxon>Decapoda</taxon>
        <taxon>Pleocyemata</taxon>
        <taxon>Brachyura</taxon>
        <taxon>Eubrachyura</taxon>
        <taxon>Portunoidea</taxon>
        <taxon>Portunidae</taxon>
        <taxon>Portuninae</taxon>
        <taxon>Portunus</taxon>
    </lineage>
</organism>
<dbReference type="OrthoDB" id="6368007at2759"/>
<evidence type="ECO:0000313" key="2">
    <source>
        <dbReference type="EMBL" id="MPC81475.1"/>
    </source>
</evidence>
<evidence type="ECO:0000259" key="1">
    <source>
        <dbReference type="Pfam" id="PF14772"/>
    </source>
</evidence>
<keyword evidence="3" id="KW-1185">Reference proteome</keyword>
<comment type="caution">
    <text evidence="2">The sequence shown here is derived from an EMBL/GenBank/DDBJ whole genome shotgun (WGS) entry which is preliminary data.</text>
</comment>
<proteinExistence type="predicted"/>
<accession>A0A5B7IGY2</accession>
<evidence type="ECO:0000313" key="3">
    <source>
        <dbReference type="Proteomes" id="UP000324222"/>
    </source>
</evidence>
<name>A0A5B7IGY2_PORTR</name>
<dbReference type="AlphaFoldDB" id="A0A5B7IGY2"/>
<gene>
    <name evidence="2" type="ORF">E2C01_076092</name>
</gene>
<dbReference type="EMBL" id="VSRR010057052">
    <property type="protein sequence ID" value="MPC81475.1"/>
    <property type="molecule type" value="Genomic_DNA"/>
</dbReference>
<dbReference type="Pfam" id="PF14772">
    <property type="entry name" value="NYD-SP28"/>
    <property type="match status" value="1"/>
</dbReference>
<reference evidence="2 3" key="1">
    <citation type="submission" date="2019-05" db="EMBL/GenBank/DDBJ databases">
        <title>Another draft genome of Portunus trituberculatus and its Hox gene families provides insights of decapod evolution.</title>
        <authorList>
            <person name="Jeong J.-H."/>
            <person name="Song I."/>
            <person name="Kim S."/>
            <person name="Choi T."/>
            <person name="Kim D."/>
            <person name="Ryu S."/>
            <person name="Kim W."/>
        </authorList>
    </citation>
    <scope>NUCLEOTIDE SEQUENCE [LARGE SCALE GENOMIC DNA]</scope>
    <source>
        <tissue evidence="2">Muscle</tissue>
    </source>
</reference>
<protein>
    <recommendedName>
        <fullName evidence="1">Dynein regulatory complex protein 1/2 N-terminal domain-containing protein</fullName>
    </recommendedName>
</protein>